<dbReference type="AlphaFoldDB" id="A0A1G7A6T4"/>
<name>A0A1G7A6T4_9BACL</name>
<reference evidence="3 4" key="1">
    <citation type="submission" date="2016-10" db="EMBL/GenBank/DDBJ databases">
        <authorList>
            <person name="de Groot N.N."/>
        </authorList>
    </citation>
    <scope>NUCLEOTIDE SEQUENCE [LARGE SCALE GENOMIC DNA]</scope>
    <source>
        <strain evidence="3 4">CGMCC 1.6762</strain>
    </source>
</reference>
<accession>A0A1G7A6T4</accession>
<dbReference type="SUPFAM" id="SSF53474">
    <property type="entry name" value="alpha/beta-Hydrolases"/>
    <property type="match status" value="1"/>
</dbReference>
<dbReference type="PANTHER" id="PTHR43039">
    <property type="entry name" value="ESTERASE-RELATED"/>
    <property type="match status" value="1"/>
</dbReference>
<dbReference type="PRINTS" id="PR00111">
    <property type="entry name" value="ABHYDROLASE"/>
</dbReference>
<comment type="similarity">
    <text evidence="1">Belongs to the AB hydrolase superfamily.</text>
</comment>
<protein>
    <submittedName>
        <fullName evidence="3">Pimeloyl-ACP methyl ester carboxylesterase</fullName>
    </submittedName>
</protein>
<dbReference type="Proteomes" id="UP000198823">
    <property type="component" value="Unassembled WGS sequence"/>
</dbReference>
<dbReference type="STRING" id="426756.SAMN04488126_103218"/>
<evidence type="ECO:0000313" key="4">
    <source>
        <dbReference type="Proteomes" id="UP000198823"/>
    </source>
</evidence>
<evidence type="ECO:0000313" key="3">
    <source>
        <dbReference type="EMBL" id="SDE10539.1"/>
    </source>
</evidence>
<dbReference type="Pfam" id="PF12697">
    <property type="entry name" value="Abhydrolase_6"/>
    <property type="match status" value="1"/>
</dbReference>
<evidence type="ECO:0000259" key="2">
    <source>
        <dbReference type="Pfam" id="PF12697"/>
    </source>
</evidence>
<evidence type="ECO:0000256" key="1">
    <source>
        <dbReference type="ARBA" id="ARBA00008645"/>
    </source>
</evidence>
<proteinExistence type="inferred from homology"/>
<dbReference type="InterPro" id="IPR000073">
    <property type="entry name" value="AB_hydrolase_1"/>
</dbReference>
<organism evidence="3 4">
    <name type="scientific">Bhargavaea beijingensis</name>
    <dbReference type="NCBI Taxonomy" id="426756"/>
    <lineage>
        <taxon>Bacteria</taxon>
        <taxon>Bacillati</taxon>
        <taxon>Bacillota</taxon>
        <taxon>Bacilli</taxon>
        <taxon>Bacillales</taxon>
        <taxon>Caryophanaceae</taxon>
        <taxon>Bhargavaea</taxon>
    </lineage>
</organism>
<gene>
    <name evidence="3" type="ORF">SAMN04488126_103218</name>
</gene>
<dbReference type="EMBL" id="FNAR01000003">
    <property type="protein sequence ID" value="SDE10539.1"/>
    <property type="molecule type" value="Genomic_DNA"/>
</dbReference>
<dbReference type="InterPro" id="IPR029058">
    <property type="entry name" value="AB_hydrolase_fold"/>
</dbReference>
<sequence length="288" mass="32458">MIGLRESEKRRMKKGEGMLKDKVMQRNHVTIRGAGERTIVFGHGLGCDQTVWERVAPAFESGWRVVLFDHVGSGRSDRSQYRPSDYDSLDGYARDVIEIADALDLRDAVFVGHSVSAMIGALASIGRPGAIGTLIMIGPSPRYLNAPEYRGGYDREDIEELLAMMERNYKEWAKYMAPASMKNMDRPFLAEELEERLVSNDPDIMRQFAEVTFLSDVRDRLSQVTVPTLVLQAQEDSVAPAEVGEFVRKQIAGSTLRMLAAKGHNPHISEPEETIREIRRYLNDERGI</sequence>
<feature type="domain" description="AB hydrolase-1" evidence="2">
    <location>
        <begin position="39"/>
        <end position="276"/>
    </location>
</feature>
<dbReference type="Gene3D" id="3.40.50.1820">
    <property type="entry name" value="alpha/beta hydrolase"/>
    <property type="match status" value="1"/>
</dbReference>